<dbReference type="PANTHER" id="PTHR33542:SF3">
    <property type="entry name" value="SIROHYDROCHLORIN FERROCHELATASE, CHLOROPLASTIC"/>
    <property type="match status" value="1"/>
</dbReference>
<dbReference type="GO" id="GO:0016829">
    <property type="term" value="F:lyase activity"/>
    <property type="evidence" value="ECO:0007669"/>
    <property type="project" value="UniProtKB-KW"/>
</dbReference>
<dbReference type="PANTHER" id="PTHR33542">
    <property type="entry name" value="SIROHYDROCHLORIN FERROCHELATASE, CHLOROPLASTIC"/>
    <property type="match status" value="1"/>
</dbReference>
<dbReference type="Pfam" id="PF01903">
    <property type="entry name" value="CbiX"/>
    <property type="match status" value="2"/>
</dbReference>
<organism evidence="4">
    <name type="scientific">Planktothrix agardhii</name>
    <name type="common">Oscillatoria agardhii</name>
    <dbReference type="NCBI Taxonomy" id="1160"/>
    <lineage>
        <taxon>Bacteria</taxon>
        <taxon>Bacillati</taxon>
        <taxon>Cyanobacteriota</taxon>
        <taxon>Cyanophyceae</taxon>
        <taxon>Oscillatoriophycideae</taxon>
        <taxon>Oscillatoriales</taxon>
        <taxon>Microcoleaceae</taxon>
        <taxon>Planktothrix</taxon>
    </lineage>
</organism>
<dbReference type="AlphaFoldDB" id="A0A1J1JGM0"/>
<dbReference type="EMBL" id="LR882963">
    <property type="protein sequence ID" value="CAD5923852.1"/>
    <property type="molecule type" value="Genomic_DNA"/>
</dbReference>
<reference evidence="4" key="1">
    <citation type="submission" date="2015-09" db="EMBL/GenBank/DDBJ databases">
        <authorList>
            <person name="Jackson K.R."/>
            <person name="Lunt B.L."/>
            <person name="Fisher J.N.B."/>
            <person name="Gardner A.V."/>
            <person name="Bailey M.E."/>
            <person name="Deus L.M."/>
            <person name="Earl A.S."/>
            <person name="Gibby P.D."/>
            <person name="Hartmann K.A."/>
            <person name="Liu J.E."/>
            <person name="Manci A.M."/>
            <person name="Nielsen D.A."/>
            <person name="Solomon M.B."/>
            <person name="Breakwell D.P."/>
            <person name="Burnett S.H."/>
            <person name="Grose J.H."/>
        </authorList>
    </citation>
    <scope>NUCLEOTIDE SEQUENCE</scope>
    <source>
        <strain evidence="4">7805</strain>
    </source>
</reference>
<reference evidence="3" key="2">
    <citation type="submission" date="2020-09" db="EMBL/GenBank/DDBJ databases">
        <authorList>
            <person name="Blom J."/>
        </authorList>
    </citation>
    <scope>NUCLEOTIDE SEQUENCE</scope>
    <source>
        <strain evidence="3">No.66</strain>
    </source>
</reference>
<keyword evidence="1" id="KW-0479">Metal-binding</keyword>
<dbReference type="InterPro" id="IPR050963">
    <property type="entry name" value="Sirohydro_Cobaltochel/CbiX"/>
</dbReference>
<dbReference type="Proteomes" id="UP001153761">
    <property type="component" value="Chromosome"/>
</dbReference>
<accession>A0A1J1JGM0</accession>
<evidence type="ECO:0000313" key="4">
    <source>
        <dbReference type="EMBL" id="CUM60151.1"/>
    </source>
</evidence>
<dbReference type="GO" id="GO:0046872">
    <property type="term" value="F:metal ion binding"/>
    <property type="evidence" value="ECO:0007669"/>
    <property type="project" value="UniProtKB-KW"/>
</dbReference>
<proteinExistence type="predicted"/>
<evidence type="ECO:0000313" key="3">
    <source>
        <dbReference type="EMBL" id="CAD5923852.1"/>
    </source>
</evidence>
<dbReference type="CDD" id="cd03416">
    <property type="entry name" value="CbiX_SirB_N"/>
    <property type="match status" value="1"/>
</dbReference>
<name>A0A1J1JGM0_PLAAG</name>
<dbReference type="RefSeq" id="WP_042156795.1">
    <property type="nucleotide sequence ID" value="NZ_JBAVBW010000247.1"/>
</dbReference>
<dbReference type="SUPFAM" id="SSF53800">
    <property type="entry name" value="Chelatase"/>
    <property type="match status" value="2"/>
</dbReference>
<gene>
    <name evidence="3" type="ORF">PANO66_00872</name>
    <name evidence="4" type="ORF">PLAM_2185</name>
</gene>
<dbReference type="Gene3D" id="3.40.50.1400">
    <property type="match status" value="2"/>
</dbReference>
<keyword evidence="2" id="KW-0456">Lyase</keyword>
<dbReference type="EMBL" id="LO018304">
    <property type="protein sequence ID" value="CUM60151.1"/>
    <property type="molecule type" value="Genomic_DNA"/>
</dbReference>
<protein>
    <submittedName>
        <fullName evidence="4">Cobalamin (Vitamin B12) biosynthesis CbiX protein</fullName>
    </submittedName>
</protein>
<evidence type="ECO:0000256" key="2">
    <source>
        <dbReference type="ARBA" id="ARBA00023239"/>
    </source>
</evidence>
<dbReference type="InterPro" id="IPR002762">
    <property type="entry name" value="CbiX-like"/>
</dbReference>
<evidence type="ECO:0000256" key="1">
    <source>
        <dbReference type="ARBA" id="ARBA00022723"/>
    </source>
</evidence>
<sequence length="235" mass="25761">MLSPSLLVAHGSRDPRPQQALNQLAKHLGELPGCSLVGTATLELAPLPLHQQIQNFAKLSQYWGYSQVQILPLFLSSGVHVNTDLPEEISIAQAQIGSEIKLNLLPYFGSKVNRLAPLISTKMATVEIDNWILIAHGSRHLEGNQPIEQLAAQIGAIPAYWSVTPNLETQIQVLIASGVNRIGIIPYFMFSGGISDAIAQSIKQFSEQFPTVKFDLISPLEIDENLVNLIRDLLL</sequence>